<dbReference type="AlphaFoldDB" id="A0A0U2YU55"/>
<accession>A0A0U2YU55</accession>
<dbReference type="RefSeq" id="WP_058383051.1">
    <property type="nucleotide sequence ID" value="NZ_CP013659.2"/>
</dbReference>
<dbReference type="Proteomes" id="UP000067683">
    <property type="component" value="Chromosome"/>
</dbReference>
<name>A0A0U2YU55_9BACL</name>
<keyword evidence="1" id="KW-0732">Signal</keyword>
<protein>
    <submittedName>
        <fullName evidence="2">Uncharacterized protein</fullName>
    </submittedName>
</protein>
<evidence type="ECO:0000313" key="2">
    <source>
        <dbReference type="EMBL" id="ALS76349.1"/>
    </source>
</evidence>
<proteinExistence type="predicted"/>
<dbReference type="PROSITE" id="PS51257">
    <property type="entry name" value="PROKAR_LIPOPROTEIN"/>
    <property type="match status" value="1"/>
</dbReference>
<evidence type="ECO:0000313" key="3">
    <source>
        <dbReference type="Proteomes" id="UP000067683"/>
    </source>
</evidence>
<reference evidence="2" key="1">
    <citation type="submission" date="2016-01" db="EMBL/GenBank/DDBJ databases">
        <title>Complete genome of Planococcus rifietoensis type strain M8.</title>
        <authorList>
            <person name="See-Too W.S."/>
        </authorList>
    </citation>
    <scope>NUCLEOTIDE SEQUENCE [LARGE SCALE GENOMIC DNA]</scope>
    <source>
        <strain evidence="2">M8</strain>
    </source>
</reference>
<evidence type="ECO:0000256" key="1">
    <source>
        <dbReference type="SAM" id="SignalP"/>
    </source>
</evidence>
<dbReference type="KEGG" id="prt:AUC31_14595"/>
<dbReference type="OrthoDB" id="2428347at2"/>
<dbReference type="EMBL" id="CP013659">
    <property type="protein sequence ID" value="ALS76349.1"/>
    <property type="molecule type" value="Genomic_DNA"/>
</dbReference>
<feature type="chain" id="PRO_5038660931" evidence="1">
    <location>
        <begin position="29"/>
        <end position="150"/>
    </location>
</feature>
<keyword evidence="3" id="KW-1185">Reference proteome</keyword>
<gene>
    <name evidence="2" type="ORF">AUC31_14595</name>
</gene>
<feature type="signal peptide" evidence="1">
    <location>
        <begin position="1"/>
        <end position="28"/>
    </location>
</feature>
<sequence>MFIQKKSLITISFVAVLFLSACSNSVYDEMGVDENNIPAFTETERQEGANKSLIAVKLMTQGSGEEAAKKSIADSFALLKEEYRTVSIELDDEDQEDWYGVYMQDHTAIQNMKNSKTKLTREEKAVMDYYEGLANPEFPIIEFSANPILK</sequence>
<organism evidence="2 3">
    <name type="scientific">Planococcus rifietoensis</name>
    <dbReference type="NCBI Taxonomy" id="200991"/>
    <lineage>
        <taxon>Bacteria</taxon>
        <taxon>Bacillati</taxon>
        <taxon>Bacillota</taxon>
        <taxon>Bacilli</taxon>
        <taxon>Bacillales</taxon>
        <taxon>Caryophanaceae</taxon>
        <taxon>Planococcus</taxon>
    </lineage>
</organism>